<dbReference type="InterPro" id="IPR011527">
    <property type="entry name" value="ABC1_TM_dom"/>
</dbReference>
<evidence type="ECO:0000256" key="1">
    <source>
        <dbReference type="ARBA" id="ARBA00004651"/>
    </source>
</evidence>
<evidence type="ECO:0000256" key="2">
    <source>
        <dbReference type="ARBA" id="ARBA00022692"/>
    </source>
</evidence>
<comment type="caution">
    <text evidence="7">The sequence shown here is derived from an EMBL/GenBank/DDBJ whole genome shotgun (WGS) entry which is preliminary data.</text>
</comment>
<keyword evidence="2 5" id="KW-0812">Transmembrane</keyword>
<dbReference type="AlphaFoldDB" id="A0AAX2S0S3"/>
<organism evidence="7 8">
    <name type="scientific">Histophilus somni</name>
    <name type="common">Haemophilus somnus</name>
    <dbReference type="NCBI Taxonomy" id="731"/>
    <lineage>
        <taxon>Bacteria</taxon>
        <taxon>Pseudomonadati</taxon>
        <taxon>Pseudomonadota</taxon>
        <taxon>Gammaproteobacteria</taxon>
        <taxon>Pasteurellales</taxon>
        <taxon>Pasteurellaceae</taxon>
        <taxon>Histophilus</taxon>
    </lineage>
</organism>
<gene>
    <name evidence="7" type="ORF">E2R48_10965</name>
</gene>
<evidence type="ECO:0000259" key="6">
    <source>
        <dbReference type="PROSITE" id="PS50929"/>
    </source>
</evidence>
<evidence type="ECO:0000313" key="8">
    <source>
        <dbReference type="Proteomes" id="UP000297565"/>
    </source>
</evidence>
<evidence type="ECO:0000256" key="5">
    <source>
        <dbReference type="SAM" id="Phobius"/>
    </source>
</evidence>
<dbReference type="GO" id="GO:0005524">
    <property type="term" value="F:ATP binding"/>
    <property type="evidence" value="ECO:0007669"/>
    <property type="project" value="UniProtKB-KW"/>
</dbReference>
<protein>
    <submittedName>
        <fullName evidence="7">ABC transporter ATP-binding protein</fullName>
    </submittedName>
</protein>
<comment type="subcellular location">
    <subcellularLocation>
        <location evidence="1">Cell membrane</location>
        <topology evidence="1">Multi-pass membrane protein</topology>
    </subcellularLocation>
</comment>
<keyword evidence="7" id="KW-0547">Nucleotide-binding</keyword>
<dbReference type="PROSITE" id="PS50929">
    <property type="entry name" value="ABC_TM1F"/>
    <property type="match status" value="1"/>
</dbReference>
<dbReference type="GO" id="GO:0005886">
    <property type="term" value="C:plasma membrane"/>
    <property type="evidence" value="ECO:0007669"/>
    <property type="project" value="UniProtKB-SubCell"/>
</dbReference>
<evidence type="ECO:0000313" key="7">
    <source>
        <dbReference type="EMBL" id="TEW23707.1"/>
    </source>
</evidence>
<accession>A0AAX2S0S3</accession>
<dbReference type="Proteomes" id="UP000297565">
    <property type="component" value="Unassembled WGS sequence"/>
</dbReference>
<dbReference type="EMBL" id="SNRV01000167">
    <property type="protein sequence ID" value="TEW23707.1"/>
    <property type="molecule type" value="Genomic_DNA"/>
</dbReference>
<keyword evidence="7" id="KW-0067">ATP-binding</keyword>
<keyword evidence="4 5" id="KW-0472">Membrane</keyword>
<evidence type="ECO:0000256" key="4">
    <source>
        <dbReference type="ARBA" id="ARBA00023136"/>
    </source>
</evidence>
<feature type="non-terminal residue" evidence="7">
    <location>
        <position position="76"/>
    </location>
</feature>
<proteinExistence type="predicted"/>
<feature type="domain" description="ABC transmembrane type-1" evidence="6">
    <location>
        <begin position="1"/>
        <end position="76"/>
    </location>
</feature>
<dbReference type="GO" id="GO:0140359">
    <property type="term" value="F:ABC-type transporter activity"/>
    <property type="evidence" value="ECO:0007669"/>
    <property type="project" value="InterPro"/>
</dbReference>
<dbReference type="SUPFAM" id="SSF90123">
    <property type="entry name" value="ABC transporter transmembrane region"/>
    <property type="match status" value="1"/>
</dbReference>
<feature type="transmembrane region" description="Helical" evidence="5">
    <location>
        <begin position="21"/>
        <end position="41"/>
    </location>
</feature>
<name>A0AAX2S0S3_HISSO</name>
<reference evidence="7 8" key="1">
    <citation type="submission" date="2019-03" db="EMBL/GenBank/DDBJ databases">
        <title>Horizontal Gene Transfer Machinery in Histophilus somni.</title>
        <authorList>
            <person name="Mostafa Nazari M."/>
            <person name="Liljebjelke K."/>
        </authorList>
    </citation>
    <scope>NUCLEOTIDE SEQUENCE [LARGE SCALE GENOMIC DNA]</scope>
    <source>
        <strain evidence="7 8">UOC-EPH-KLM-04</strain>
    </source>
</reference>
<feature type="non-terminal residue" evidence="7">
    <location>
        <position position="1"/>
    </location>
</feature>
<dbReference type="InterPro" id="IPR036640">
    <property type="entry name" value="ABC1_TM_sf"/>
</dbReference>
<keyword evidence="3 5" id="KW-1133">Transmembrane helix</keyword>
<feature type="transmembrane region" description="Helical" evidence="5">
    <location>
        <begin position="47"/>
        <end position="68"/>
    </location>
</feature>
<evidence type="ECO:0000256" key="3">
    <source>
        <dbReference type="ARBA" id="ARBA00022989"/>
    </source>
</evidence>
<sequence length="76" mass="8452">EFAGRVSAKVMQTALAVRDTVLTLADMMVYILVYFITSGVVLAALDVWLLVPFVLWIIAFVTILWVVIPKLAKKAE</sequence>